<feature type="compositionally biased region" description="Gly residues" evidence="1">
    <location>
        <begin position="226"/>
        <end position="247"/>
    </location>
</feature>
<dbReference type="AlphaFoldDB" id="A0A6J4SNC7"/>
<evidence type="ECO:0008006" key="3">
    <source>
        <dbReference type="Google" id="ProtNLM"/>
    </source>
</evidence>
<name>A0A6J4SNC7_9ACTN</name>
<organism evidence="2">
    <name type="scientific">uncultured Solirubrobacteraceae bacterium</name>
    <dbReference type="NCBI Taxonomy" id="1162706"/>
    <lineage>
        <taxon>Bacteria</taxon>
        <taxon>Bacillati</taxon>
        <taxon>Actinomycetota</taxon>
        <taxon>Thermoleophilia</taxon>
        <taxon>Solirubrobacterales</taxon>
        <taxon>Solirubrobacteraceae</taxon>
        <taxon>environmental samples</taxon>
    </lineage>
</organism>
<reference evidence="2" key="1">
    <citation type="submission" date="2020-02" db="EMBL/GenBank/DDBJ databases">
        <authorList>
            <person name="Meier V. D."/>
        </authorList>
    </citation>
    <scope>NUCLEOTIDE SEQUENCE</scope>
    <source>
        <strain evidence="2">AVDCRST_MAG65</strain>
    </source>
</reference>
<proteinExistence type="predicted"/>
<evidence type="ECO:0000256" key="1">
    <source>
        <dbReference type="SAM" id="MobiDB-lite"/>
    </source>
</evidence>
<feature type="region of interest" description="Disordered" evidence="1">
    <location>
        <begin position="202"/>
        <end position="247"/>
    </location>
</feature>
<feature type="compositionally biased region" description="Low complexity" evidence="1">
    <location>
        <begin position="211"/>
        <end position="225"/>
    </location>
</feature>
<dbReference type="EMBL" id="CADCVL010000396">
    <property type="protein sequence ID" value="CAA9498049.1"/>
    <property type="molecule type" value="Genomic_DNA"/>
</dbReference>
<protein>
    <recommendedName>
        <fullName evidence="3">Integral membrane protein</fullName>
    </recommendedName>
</protein>
<evidence type="ECO:0000313" key="2">
    <source>
        <dbReference type="EMBL" id="CAA9498049.1"/>
    </source>
</evidence>
<gene>
    <name evidence="2" type="ORF">AVDCRST_MAG65-2409</name>
</gene>
<sequence length="247" mass="25242">MRLSPTMGLGVIAVGTTAVATAFEYAHVWRRGHAPPPVPGHVLESGRIAAQETVAVAVEGYRSGTSRENTLMNLLLSFALTFGGARATTHAIRRWGTVGPLGHMKMGERHIHHLVPGIVLAFVAGLTSIVGDDEYFERWLAIPFGAGAALTLDEAALLIELEDVYWSERGVVSVQVTLAAMALLASGELVRRVVTRGERQVLAGPSGAGDGAESAAGAGADALTAGSGGADSARGGGGGGPEGTGGR</sequence>
<accession>A0A6J4SNC7</accession>